<dbReference type="PIR" id="D85073">
    <property type="entry name" value="D85073"/>
</dbReference>
<sequence length="239" mass="26695">MAAHPRRSFSTAAGLRPSQPEAPVAAPLPPIYRFPWPISPKEKIPSQRVWEKDINREFTNDSLGFEEVDRDVNFSAVFAHHLVSLKTKPFTGKGKKSERVGSLLTPIFQHFRISFEGEEVNTTRFTMDETYLKNSHWLKGNLLWTQRGSSSGSAPTQTEDEFIDPAGGPRVGSSSSALPYELSSPPPILMEPQVFQQYVVDSFKSARNAIATLCRFGCVAPTRRRHRSPAPTSGLEHED</sequence>
<reference evidence="2" key="3">
    <citation type="submission" date="1999-05" db="EMBL/GenBank/DDBJ databases">
        <title>The sequence of A. thaliana T3E15.</title>
        <authorList>
            <person name="Ryan E."/>
            <person name="Wohldman P."/>
            <person name="Phillips A."/>
        </authorList>
    </citation>
    <scope>NUCLEOTIDE SEQUENCE</scope>
</reference>
<dbReference type="AlphaFoldDB" id="Q9XH21"/>
<reference evidence="2" key="2">
    <citation type="submission" date="1999-05" db="EMBL/GenBank/DDBJ databases">
        <title>The A. thaliana Genome Sequencing Project.</title>
        <authorList>
            <person name="WashU"/>
        </authorList>
    </citation>
    <scope>NUCLEOTIDE SEQUENCE</scope>
</reference>
<reference evidence="3" key="5">
    <citation type="submission" date="2000-03" db="EMBL/GenBank/DDBJ databases">
        <authorList>
            <person name="EU Arabidopsis sequencing project"/>
        </authorList>
    </citation>
    <scope>NUCLEOTIDE SEQUENCE</scope>
</reference>
<name>Q9XH21_ARATH</name>
<dbReference type="EMBL" id="AL161506">
    <property type="protein sequence ID" value="CAB81120.1"/>
    <property type="molecule type" value="Genomic_DNA"/>
</dbReference>
<feature type="region of interest" description="Disordered" evidence="1">
    <location>
        <begin position="148"/>
        <end position="178"/>
    </location>
</feature>
<organism evidence="2">
    <name type="scientific">Arabidopsis thaliana</name>
    <name type="common">Mouse-ear cress</name>
    <dbReference type="NCBI Taxonomy" id="3702"/>
    <lineage>
        <taxon>Eukaryota</taxon>
        <taxon>Viridiplantae</taxon>
        <taxon>Streptophyta</taxon>
        <taxon>Embryophyta</taxon>
        <taxon>Tracheophyta</taxon>
        <taxon>Spermatophyta</taxon>
        <taxon>Magnoliopsida</taxon>
        <taxon>eudicotyledons</taxon>
        <taxon>Gunneridae</taxon>
        <taxon>Pentapetalae</taxon>
        <taxon>rosids</taxon>
        <taxon>malvids</taxon>
        <taxon>Brassicales</taxon>
        <taxon>Brassicaceae</taxon>
        <taxon>Camelineae</taxon>
        <taxon>Arabidopsis</taxon>
    </lineage>
</organism>
<feature type="region of interest" description="Disordered" evidence="1">
    <location>
        <begin position="1"/>
        <end position="22"/>
    </location>
</feature>
<reference key="1">
    <citation type="journal article" date="1999" name="Nature">
        <title>Sequence and analysis of chromosome 4 of the plant Arabidopsis thaliana.</title>
        <authorList>
            <consortium name="EU"/>
            <consortium name="CSHL and WU Arabidopsis Sequencing Project"/>
            <person name="Mayer K."/>
            <person name="Schuller C."/>
            <person name="Wambutt R."/>
            <person name="Murphy G."/>
            <person name="Volckaert G."/>
            <person name="Pohl T."/>
            <person name="Dusterhoft A."/>
            <person name="Stiekema W."/>
            <person name="Entian K.D."/>
            <person name="Terryn N."/>
            <person name="Harris B."/>
            <person name="Ansorge W."/>
            <person name="Brandt P."/>
            <person name="Grivell L."/>
            <person name="Rieger M."/>
            <person name="Weichselgartner M."/>
            <person name="de Simone V."/>
            <person name="Obermaier B."/>
            <person name="Mache R."/>
            <person name="Muller M."/>
            <person name="Kreis M."/>
            <person name="Delseny M."/>
            <person name="Puigdomenech P."/>
            <person name="Watson M."/>
            <person name="Schmidtheini T."/>
            <person name="Reichert B."/>
            <person name="Portatelle D."/>
            <person name="Perez-Alonso M."/>
            <person name="Boutry M."/>
            <person name="Bancroft I."/>
            <person name="Vos P."/>
            <person name="Hoheisel J."/>
            <person name="Zimmermann W."/>
            <person name="Wedler H."/>
            <person name="Ridley P."/>
            <person name="Langham S.A."/>
            <person name="McCullagh B."/>
            <person name="Bilham L."/>
            <person name="Robben J."/>
            <person name="Van der Schueren J."/>
            <person name="Grymonprez B."/>
            <person name="Chuang Y.J."/>
            <person name="Vandenbussche F."/>
            <person name="Braeken M."/>
            <person name="Weltjens I."/>
            <person name="Voet M."/>
            <person name="Bastiaens I."/>
            <person name="Aert R."/>
            <person name="Defoor E."/>
            <person name="Weitzenegger T."/>
            <person name="Bothe G."/>
            <person name="Ramsperger U."/>
            <person name="Hilbert H."/>
            <person name="Braun M."/>
            <person name="Holzer E."/>
            <person name="Brandt A."/>
            <person name="Peters S."/>
            <person name="van Staveren M."/>
            <person name="Dirske W."/>
            <person name="Mooijman P."/>
            <person name="Klein Lankhorst R."/>
            <person name="Rose M."/>
            <person name="Hauf J."/>
            <person name="Kotter P."/>
            <person name="Berneiser S."/>
            <person name="Hempel S."/>
            <person name="Feldpausch M."/>
            <person name="Lamberth S."/>
            <person name="Van den Daele H."/>
            <person name="De Keyser A."/>
            <person name="Buysshaert C."/>
            <person name="Gielen J."/>
            <person name="Villarroel R."/>
            <person name="De Clercq R."/>
            <person name="Van Montagu M."/>
            <person name="Rogers J."/>
            <person name="Cronin A."/>
            <person name="Quail M."/>
            <person name="Bray-Allen S."/>
            <person name="Clark L."/>
            <person name="Doggett J."/>
            <person name="Hall S."/>
            <person name="Kay M."/>
            <person name="Lennard N."/>
            <person name="McLay K."/>
            <person name="Mayes R."/>
            <person name="Pettett A."/>
            <person name="Rajandream M.A."/>
            <person name="Lyne M."/>
            <person name="Benes V."/>
            <person name="Rechmann S."/>
            <person name="Borkova D."/>
            <person name="Blocker H."/>
            <person name="Scharfe M."/>
            <person name="Grimm M."/>
            <person name="Lohnert T.H."/>
            <person name="Dose S."/>
            <person name="de Haan M."/>
            <person name="Maarse A."/>
            <person name="Schafer M."/>
            <person name="Muller-Auer S."/>
            <person name="Gabel C."/>
            <person name="Fuchs M."/>
            <person name="Fartmann B."/>
            <person name="Granderath K."/>
            <person name="Dauner D."/>
            <person name="Herzl A."/>
            <person name="Neumann S."/>
            <person name="Argiriou A."/>
            <person name="Vitale D."/>
            <person name="Liguori R."/>
            <person name="Piravandi E."/>
            <person name="Massenet O."/>
            <person name="Quigley F."/>
            <person name="Clabauld G."/>
            <person name="Mundlein A."/>
            <person name="Felber R."/>
            <person name="Schnabl S."/>
            <person name="Hiller R."/>
            <person name="Schmidt W."/>
            <person name="Lecharny A."/>
            <person name="Aubourg S."/>
            <person name="Chefdor F."/>
            <person name="Cooke R."/>
            <person name="Berger C."/>
            <person name="Montfort A."/>
            <person name="Casacuberta E."/>
            <person name="Gibbons T."/>
            <person name="Weber N."/>
            <person name="Vandenbol M."/>
            <person name="Bargues M."/>
            <person name="Terol J."/>
            <person name="Torres A."/>
            <person name="Perez-Perez A."/>
            <person name="Purnelle B."/>
            <person name="Bent E."/>
            <person name="Johnson S."/>
            <person name="Tacon D."/>
            <person name="Jesse T."/>
            <person name="Heijnen L."/>
            <person name="Schwarz S."/>
            <person name="Scholler P."/>
            <person name="Heber S."/>
            <person name="Francs P."/>
            <person name="Bielke C."/>
            <person name="Frishman D."/>
            <person name="Haase D."/>
            <person name="Lemcke K."/>
            <person name="Mewes H.W."/>
            <person name="Stocker S."/>
            <person name="Zaccaria P."/>
            <person name="Bevan M."/>
            <person name="Wilson R.K."/>
            <person name="de la Bastide M."/>
            <person name="Habermann K."/>
            <person name="Parnell L."/>
            <person name="Dedhia N."/>
            <person name="Gnoj L."/>
            <person name="Schutz K."/>
            <person name="Huang E."/>
            <person name="Spiegel L."/>
            <person name="Sehkon M."/>
            <person name="Murray J."/>
            <person name="Sheet P."/>
            <person name="Cordes M."/>
            <person name="Abu-Threideh J."/>
            <person name="Stoneking T."/>
            <person name="Kalicki J."/>
            <person name="Graves T."/>
            <person name="Harmon G."/>
            <person name="Edwards J."/>
            <person name="Latreille P."/>
            <person name="Courtney L."/>
            <person name="Cloud J."/>
            <person name="Abbott A."/>
            <person name="Scott K."/>
            <person name="Johnson D."/>
            <person name="Minx P."/>
            <person name="Bentley D."/>
            <person name="Fulton B."/>
            <person name="Miller N."/>
            <person name="Greco T."/>
            <person name="Kemp K."/>
            <person name="Kramer J."/>
            <person name="Fulton L."/>
            <person name="Mardis E."/>
            <person name="Dante M."/>
            <person name="Pepin K."/>
            <person name="Hillier L."/>
            <person name="Nelson J."/>
            <person name="Spieth J."/>
            <person name="Ryan E."/>
            <person name="Andrews S."/>
            <person name="Geisel C."/>
            <person name="Layman D."/>
            <person name="Du H."/>
            <person name="Ali J."/>
            <person name="Berghoff A."/>
            <person name="Jones K."/>
            <person name="Drone K."/>
            <person name="Cotton M."/>
            <person name="Joshu C."/>
            <person name="Antonoiu B."/>
            <person name="Zidanic M."/>
            <person name="Strong C."/>
            <person name="Sun H."/>
            <person name="Lamar B."/>
            <person name="Yordan C."/>
            <person name="Ma P."/>
            <person name="Zhong J."/>
            <person name="Preston R."/>
            <person name="Vil D."/>
            <person name="Shekher M."/>
            <person name="Matero A."/>
            <person name="Shah R."/>
            <person name="Swaby I.K."/>
            <person name="O'Shaughnessy A."/>
            <person name="Rodriguez M."/>
            <person name="Hoffmann J."/>
            <person name="Till S."/>
            <person name="Granat S."/>
            <person name="Shohdy N."/>
            <person name="Hasegawa A."/>
            <person name="Hameed A."/>
            <person name="Lodhi M."/>
            <person name="Johnson A."/>
            <person name="Chen E."/>
            <person name="Marra M."/>
            <person name="Martienssen R."/>
            <person name="McCombie W.R."/>
        </authorList>
    </citation>
    <scope>NUCLEOTIDE SEQUENCE [LARGE SCALE GENOMIC DNA]</scope>
    <source>
        <strain>cv. Columbia</strain>
    </source>
</reference>
<protein>
    <submittedName>
        <fullName evidence="3">Putative polyprotein</fullName>
    </submittedName>
    <submittedName>
        <fullName evidence="2">T3E15.18 protein</fullName>
    </submittedName>
</protein>
<gene>
    <name evidence="2" type="primary">T3E15.18</name>
    <name evidence="3" type="ordered locus">At4g07500</name>
</gene>
<evidence type="ECO:0000313" key="3">
    <source>
        <dbReference type="EMBL" id="CAB81120.1"/>
    </source>
</evidence>
<feature type="compositionally biased region" description="Polar residues" evidence="1">
    <location>
        <begin position="148"/>
        <end position="157"/>
    </location>
</feature>
<accession>Q9XH21</accession>
<evidence type="ECO:0000256" key="1">
    <source>
        <dbReference type="SAM" id="MobiDB-lite"/>
    </source>
</evidence>
<proteinExistence type="predicted"/>
<reference evidence="2" key="4">
    <citation type="submission" date="1999-06" db="EMBL/GenBank/DDBJ databases">
        <authorList>
            <person name="Waterston R."/>
        </authorList>
    </citation>
    <scope>NUCLEOTIDE SEQUENCE</scope>
</reference>
<dbReference type="EMBL" id="AF147264">
    <property type="protein sequence ID" value="AAD38221.1"/>
    <property type="molecule type" value="Genomic_DNA"/>
</dbReference>
<evidence type="ECO:0000313" key="2">
    <source>
        <dbReference type="EMBL" id="AAD38221.1"/>
    </source>
</evidence>